<keyword evidence="1" id="KW-0812">Transmembrane</keyword>
<protein>
    <recommendedName>
        <fullName evidence="4">EamA-like transporter family protein</fullName>
    </recommendedName>
</protein>
<sequence length="298" mass="33559">MNRILSHLHKYNAQGILIILLISLYIGIEELTEFGVTGVEILLLVGLFNLITILVVSGFKKSKLLPKNNKNQFANFFFAGFGLLFLLISYEYISAASVAILRQLDIALITLAGIIFSAKYSRQKLGFIIAAFLIVIVLILEHNINKESLMGYVLILGATLLLSLRSLFLKKMATDETLESIFIIASAASFVYGLIFCLASGIYLSHISPSIFFLVVLLSIVNFFIFRITNNLYKLHTPEMVRFPFLIAGISTMFVEMLVENKLFSYYLITGNLALFFLLFKLVRISKKEDINDPKKVN</sequence>
<feature type="transmembrane region" description="Helical" evidence="1">
    <location>
        <begin position="181"/>
        <end position="204"/>
    </location>
</feature>
<dbReference type="AlphaFoldDB" id="A0A6B3QYY8"/>
<organism evidence="2 3">
    <name type="scientific">Psychroflexus aurantiacus</name>
    <dbReference type="NCBI Taxonomy" id="2709310"/>
    <lineage>
        <taxon>Bacteria</taxon>
        <taxon>Pseudomonadati</taxon>
        <taxon>Bacteroidota</taxon>
        <taxon>Flavobacteriia</taxon>
        <taxon>Flavobacteriales</taxon>
        <taxon>Flavobacteriaceae</taxon>
        <taxon>Psychroflexus</taxon>
    </lineage>
</organism>
<keyword evidence="1" id="KW-1133">Transmembrane helix</keyword>
<keyword evidence="3" id="KW-1185">Reference proteome</keyword>
<evidence type="ECO:0008006" key="4">
    <source>
        <dbReference type="Google" id="ProtNLM"/>
    </source>
</evidence>
<dbReference type="Proteomes" id="UP000478505">
    <property type="component" value="Unassembled WGS sequence"/>
</dbReference>
<accession>A0A6B3QYY8</accession>
<evidence type="ECO:0000313" key="3">
    <source>
        <dbReference type="Proteomes" id="UP000478505"/>
    </source>
</evidence>
<keyword evidence="1" id="KW-0472">Membrane</keyword>
<reference evidence="2 3" key="1">
    <citation type="submission" date="2020-02" db="EMBL/GenBank/DDBJ databases">
        <title>Flavobacteriaceae Psychroflexus bacterium YR1-1, complete genome.</title>
        <authorList>
            <person name="Li Y."/>
            <person name="Wu S."/>
        </authorList>
    </citation>
    <scope>NUCLEOTIDE SEQUENCE [LARGE SCALE GENOMIC DNA]</scope>
    <source>
        <strain evidence="2 3">YR1-1</strain>
    </source>
</reference>
<feature type="transmembrane region" description="Helical" evidence="1">
    <location>
        <begin position="150"/>
        <end position="169"/>
    </location>
</feature>
<feature type="transmembrane region" description="Helical" evidence="1">
    <location>
        <begin position="125"/>
        <end position="144"/>
    </location>
</feature>
<evidence type="ECO:0000313" key="2">
    <source>
        <dbReference type="EMBL" id="NEV93022.1"/>
    </source>
</evidence>
<gene>
    <name evidence="2" type="ORF">G3567_02530</name>
</gene>
<dbReference type="EMBL" id="JAAIKD010000001">
    <property type="protein sequence ID" value="NEV93022.1"/>
    <property type="molecule type" value="Genomic_DNA"/>
</dbReference>
<feature type="transmembrane region" description="Helical" evidence="1">
    <location>
        <begin position="34"/>
        <end position="56"/>
    </location>
</feature>
<feature type="transmembrane region" description="Helical" evidence="1">
    <location>
        <begin position="264"/>
        <end position="283"/>
    </location>
</feature>
<feature type="transmembrane region" description="Helical" evidence="1">
    <location>
        <begin position="240"/>
        <end position="258"/>
    </location>
</feature>
<feature type="transmembrane region" description="Helical" evidence="1">
    <location>
        <begin position="210"/>
        <end position="228"/>
    </location>
</feature>
<name>A0A6B3QYY8_9FLAO</name>
<feature type="transmembrane region" description="Helical" evidence="1">
    <location>
        <begin position="99"/>
        <end position="118"/>
    </location>
</feature>
<feature type="transmembrane region" description="Helical" evidence="1">
    <location>
        <begin position="76"/>
        <end position="93"/>
    </location>
</feature>
<dbReference type="RefSeq" id="WP_164003743.1">
    <property type="nucleotide sequence ID" value="NZ_JAAIKD010000001.1"/>
</dbReference>
<proteinExistence type="predicted"/>
<evidence type="ECO:0000256" key="1">
    <source>
        <dbReference type="SAM" id="Phobius"/>
    </source>
</evidence>
<comment type="caution">
    <text evidence="2">The sequence shown here is derived from an EMBL/GenBank/DDBJ whole genome shotgun (WGS) entry which is preliminary data.</text>
</comment>
<feature type="transmembrane region" description="Helical" evidence="1">
    <location>
        <begin position="12"/>
        <end position="28"/>
    </location>
</feature>